<reference evidence="7 8" key="1">
    <citation type="journal article" date="2016" name="Nat. Commun.">
        <title>Thousands of microbial genomes shed light on interconnected biogeochemical processes in an aquifer system.</title>
        <authorList>
            <person name="Anantharaman K."/>
            <person name="Brown C.T."/>
            <person name="Hug L.A."/>
            <person name="Sharon I."/>
            <person name="Castelle C.J."/>
            <person name="Probst A.J."/>
            <person name="Thomas B.C."/>
            <person name="Singh A."/>
            <person name="Wilkins M.J."/>
            <person name="Karaoz U."/>
            <person name="Brodie E.L."/>
            <person name="Williams K.H."/>
            <person name="Hubbard S.S."/>
            <person name="Banfield J.F."/>
        </authorList>
    </citation>
    <scope>NUCLEOTIDE SEQUENCE [LARGE SCALE GENOMIC DNA]</scope>
</reference>
<comment type="caution">
    <text evidence="7">The sequence shown here is derived from an EMBL/GenBank/DDBJ whole genome shotgun (WGS) entry which is preliminary data.</text>
</comment>
<dbReference type="NCBIfam" id="TIGR02532">
    <property type="entry name" value="IV_pilin_GFxxxE"/>
    <property type="match status" value="1"/>
</dbReference>
<keyword evidence="3 6" id="KW-0812">Transmembrane</keyword>
<keyword evidence="2" id="KW-0488">Methylation</keyword>
<dbReference type="PANTHER" id="PTHR30093:SF44">
    <property type="entry name" value="TYPE II SECRETION SYSTEM CORE PROTEIN G"/>
    <property type="match status" value="1"/>
</dbReference>
<evidence type="ECO:0000313" key="8">
    <source>
        <dbReference type="Proteomes" id="UP000177362"/>
    </source>
</evidence>
<evidence type="ECO:0000256" key="5">
    <source>
        <dbReference type="ARBA" id="ARBA00023136"/>
    </source>
</evidence>
<dbReference type="PROSITE" id="PS00409">
    <property type="entry name" value="PROKAR_NTER_METHYL"/>
    <property type="match status" value="1"/>
</dbReference>
<evidence type="ECO:0000256" key="3">
    <source>
        <dbReference type="ARBA" id="ARBA00022692"/>
    </source>
</evidence>
<dbReference type="InterPro" id="IPR000983">
    <property type="entry name" value="Bac_GSPG_pilin"/>
</dbReference>
<accession>A0A1G2KTL4</accession>
<evidence type="ECO:0008006" key="9">
    <source>
        <dbReference type="Google" id="ProtNLM"/>
    </source>
</evidence>
<dbReference type="Pfam" id="PF07963">
    <property type="entry name" value="N_methyl"/>
    <property type="match status" value="1"/>
</dbReference>
<dbReference type="PRINTS" id="PR00813">
    <property type="entry name" value="BCTERIALGSPG"/>
</dbReference>
<dbReference type="STRING" id="1802271.A3C11_00130"/>
<dbReference type="Proteomes" id="UP000177362">
    <property type="component" value="Unassembled WGS sequence"/>
</dbReference>
<dbReference type="InterPro" id="IPR045584">
    <property type="entry name" value="Pilin-like"/>
</dbReference>
<evidence type="ECO:0000256" key="4">
    <source>
        <dbReference type="ARBA" id="ARBA00022989"/>
    </source>
</evidence>
<evidence type="ECO:0000256" key="6">
    <source>
        <dbReference type="SAM" id="Phobius"/>
    </source>
</evidence>
<dbReference type="GO" id="GO:0015627">
    <property type="term" value="C:type II protein secretion system complex"/>
    <property type="evidence" value="ECO:0007669"/>
    <property type="project" value="InterPro"/>
</dbReference>
<gene>
    <name evidence="7" type="ORF">A3C11_00130</name>
</gene>
<dbReference type="InterPro" id="IPR012902">
    <property type="entry name" value="N_methyl_site"/>
</dbReference>
<dbReference type="PANTHER" id="PTHR30093">
    <property type="entry name" value="GENERAL SECRETION PATHWAY PROTEIN G"/>
    <property type="match status" value="1"/>
</dbReference>
<dbReference type="GO" id="GO:0015628">
    <property type="term" value="P:protein secretion by the type II secretion system"/>
    <property type="evidence" value="ECO:0007669"/>
    <property type="project" value="InterPro"/>
</dbReference>
<evidence type="ECO:0000313" key="7">
    <source>
        <dbReference type="EMBL" id="OHA01751.1"/>
    </source>
</evidence>
<feature type="transmembrane region" description="Helical" evidence="6">
    <location>
        <begin position="20"/>
        <end position="44"/>
    </location>
</feature>
<evidence type="ECO:0000256" key="2">
    <source>
        <dbReference type="ARBA" id="ARBA00022481"/>
    </source>
</evidence>
<organism evidence="7 8">
    <name type="scientific">Candidatus Sungbacteria bacterium RIFCSPHIGHO2_02_FULL_49_12</name>
    <dbReference type="NCBI Taxonomy" id="1802271"/>
    <lineage>
        <taxon>Bacteria</taxon>
        <taxon>Candidatus Sungiibacteriota</taxon>
    </lineage>
</organism>
<protein>
    <recommendedName>
        <fullName evidence="9">Type II secretion system protein GspG C-terminal domain-containing protein</fullName>
    </recommendedName>
</protein>
<sequence length="195" mass="20877">MRVLFPRHPLSLAEPHKHSLTGFTLIELLVVIAIIGLIASMVFASLTSARIKARDARRAADMHTIQLALELYVSDYGHYPNTGGAWTSFDAPQFVANDIVNPNAADLAAALVKYLPTPPTDPKNLGTDSGYDYFSDGTNMCVIFWRTPENMLNFSQNLWDIAPFRCGAVGSNGQCTSGANAIFIGAGTGAVPGGC</sequence>
<evidence type="ECO:0000256" key="1">
    <source>
        <dbReference type="ARBA" id="ARBA00004167"/>
    </source>
</evidence>
<dbReference type="SUPFAM" id="SSF54523">
    <property type="entry name" value="Pili subunits"/>
    <property type="match status" value="1"/>
</dbReference>
<proteinExistence type="predicted"/>
<dbReference type="AlphaFoldDB" id="A0A1G2KTL4"/>
<keyword evidence="5 6" id="KW-0472">Membrane</keyword>
<keyword evidence="4 6" id="KW-1133">Transmembrane helix</keyword>
<name>A0A1G2KTL4_9BACT</name>
<dbReference type="Gene3D" id="3.30.700.10">
    <property type="entry name" value="Glycoprotein, Type 4 Pilin"/>
    <property type="match status" value="1"/>
</dbReference>
<comment type="subcellular location">
    <subcellularLocation>
        <location evidence="1">Membrane</location>
        <topology evidence="1">Single-pass membrane protein</topology>
    </subcellularLocation>
</comment>
<dbReference type="GO" id="GO:0016020">
    <property type="term" value="C:membrane"/>
    <property type="evidence" value="ECO:0007669"/>
    <property type="project" value="UniProtKB-SubCell"/>
</dbReference>
<dbReference type="EMBL" id="MHQJ01000008">
    <property type="protein sequence ID" value="OHA01751.1"/>
    <property type="molecule type" value="Genomic_DNA"/>
</dbReference>